<evidence type="ECO:0000256" key="3">
    <source>
        <dbReference type="ARBA" id="ARBA00022679"/>
    </source>
</evidence>
<dbReference type="EC" id="2.7.7.7" evidence="1"/>
<dbReference type="EMBL" id="PPTP01000003">
    <property type="protein sequence ID" value="RDB56127.1"/>
    <property type="molecule type" value="Genomic_DNA"/>
</dbReference>
<name>A0A369LBR4_9ACTN</name>
<dbReference type="Pfam" id="PF09115">
    <property type="entry name" value="DNApol3-delta_C"/>
    <property type="match status" value="1"/>
</dbReference>
<evidence type="ECO:0000313" key="9">
    <source>
        <dbReference type="EMBL" id="RDB56127.1"/>
    </source>
</evidence>
<comment type="caution">
    <text evidence="9">The sequence shown here is derived from an EMBL/GenBank/DDBJ whole genome shotgun (WGS) entry which is preliminary data.</text>
</comment>
<gene>
    <name evidence="9" type="ORF">C1880_04350</name>
</gene>
<dbReference type="GO" id="GO:0009360">
    <property type="term" value="C:DNA polymerase III complex"/>
    <property type="evidence" value="ECO:0007669"/>
    <property type="project" value="InterPro"/>
</dbReference>
<reference evidence="9 10" key="1">
    <citation type="journal article" date="2018" name="Elife">
        <title>Discovery and characterization of a prevalent human gut bacterial enzyme sufficient for the inactivation of a family of plant toxins.</title>
        <authorList>
            <person name="Koppel N."/>
            <person name="Bisanz J.E."/>
            <person name="Pandelia M.E."/>
            <person name="Turnbaugh P.J."/>
            <person name="Balskus E.P."/>
        </authorList>
    </citation>
    <scope>NUCLEOTIDE SEQUENCE [LARGE SCALE GENOMIC DNA]</scope>
    <source>
        <strain evidence="10">anaerobia AP69FAA</strain>
    </source>
</reference>
<comment type="catalytic activity">
    <reaction evidence="7">
        <text>DNA(n) + a 2'-deoxyribonucleoside 5'-triphosphate = DNA(n+1) + diphosphate</text>
        <dbReference type="Rhea" id="RHEA:22508"/>
        <dbReference type="Rhea" id="RHEA-COMP:17339"/>
        <dbReference type="Rhea" id="RHEA-COMP:17340"/>
        <dbReference type="ChEBI" id="CHEBI:33019"/>
        <dbReference type="ChEBI" id="CHEBI:61560"/>
        <dbReference type="ChEBI" id="CHEBI:173112"/>
        <dbReference type="EC" id="2.7.7.7"/>
    </reaction>
</comment>
<dbReference type="GO" id="GO:0003677">
    <property type="term" value="F:DNA binding"/>
    <property type="evidence" value="ECO:0007669"/>
    <property type="project" value="InterPro"/>
</dbReference>
<keyword evidence="6" id="KW-0239">DNA-directed DNA polymerase</keyword>
<dbReference type="GO" id="GO:0006261">
    <property type="term" value="P:DNA-templated DNA replication"/>
    <property type="evidence" value="ECO:0007669"/>
    <property type="project" value="TreeGrafter"/>
</dbReference>
<evidence type="ECO:0000313" key="10">
    <source>
        <dbReference type="Proteomes" id="UP000253792"/>
    </source>
</evidence>
<protein>
    <recommendedName>
        <fullName evidence="2">DNA polymerase III subunit delta'</fullName>
        <ecNumber evidence="1">2.7.7.7</ecNumber>
    </recommendedName>
</protein>
<evidence type="ECO:0000256" key="7">
    <source>
        <dbReference type="ARBA" id="ARBA00049244"/>
    </source>
</evidence>
<dbReference type="InterPro" id="IPR050238">
    <property type="entry name" value="DNA_Rep/Repair_Clamp_Loader"/>
</dbReference>
<evidence type="ECO:0000256" key="6">
    <source>
        <dbReference type="ARBA" id="ARBA00022932"/>
    </source>
</evidence>
<dbReference type="SUPFAM" id="SSF52540">
    <property type="entry name" value="P-loop containing nucleoside triphosphate hydrolases"/>
    <property type="match status" value="1"/>
</dbReference>
<dbReference type="AlphaFoldDB" id="A0A369LBR4"/>
<evidence type="ECO:0000256" key="2">
    <source>
        <dbReference type="ARBA" id="ARBA00014363"/>
    </source>
</evidence>
<keyword evidence="3" id="KW-0808">Transferase</keyword>
<dbReference type="GO" id="GO:0003887">
    <property type="term" value="F:DNA-directed DNA polymerase activity"/>
    <property type="evidence" value="ECO:0007669"/>
    <property type="project" value="UniProtKB-KW"/>
</dbReference>
<accession>A0A369LBR4</accession>
<dbReference type="PANTHER" id="PTHR11669">
    <property type="entry name" value="REPLICATION FACTOR C / DNA POLYMERASE III GAMMA-TAU SUBUNIT"/>
    <property type="match status" value="1"/>
</dbReference>
<dbReference type="OrthoDB" id="9809531at2"/>
<dbReference type="STRING" id="1034345.GCA_000236865_00423"/>
<feature type="domain" description="DNA polymerase III delta subunit C-terminal" evidence="8">
    <location>
        <begin position="297"/>
        <end position="355"/>
    </location>
</feature>
<keyword evidence="4" id="KW-0548">Nucleotidyltransferase</keyword>
<evidence type="ECO:0000259" key="8">
    <source>
        <dbReference type="Pfam" id="PF09115"/>
    </source>
</evidence>
<evidence type="ECO:0000256" key="5">
    <source>
        <dbReference type="ARBA" id="ARBA00022705"/>
    </source>
</evidence>
<keyword evidence="10" id="KW-1185">Reference proteome</keyword>
<dbReference type="InterPro" id="IPR015199">
    <property type="entry name" value="DNA_pol_III_delta_C"/>
</dbReference>
<keyword evidence="5" id="KW-0235">DNA replication</keyword>
<evidence type="ECO:0000256" key="4">
    <source>
        <dbReference type="ARBA" id="ARBA00022695"/>
    </source>
</evidence>
<sequence length="391" mass="42208">MADAFENILGQPQVREFLRATVASGRVSHAYLFCGPAGSNKTLAALAFAQGILCPKGPKGPRGGNCGACDTCGRIMRKKHPDVRMFEPEGAAGYLVEQVRGIVADTALAPIQADRKVYILDRVDLLGVQAANAFLKTLEEPPADVVLILLARTRESVLPTIVSRCQVVPFRTIPVSEAAGIVVQNSGASPEQARVALQACDGSITRAVEFLKSNERLEFRARVLEVLACLRRADDWDVIGFAADLVVRVKLPLDTVRAEQEAELAENADFLAKSAIRQIEARNKRQLTAKTAESLRQLTGITRSWLRDIMVQAAGASDQVVNADVRPSIEEAAARTDAAHAAAAIAAVRRCDVAISYNVSPETCIDAMLLEVRDILYGRALPNAAPRAYTR</sequence>
<organism evidence="9 10">
    <name type="scientific">Senegalimassilia anaerobia</name>
    <dbReference type="NCBI Taxonomy" id="1473216"/>
    <lineage>
        <taxon>Bacteria</taxon>
        <taxon>Bacillati</taxon>
        <taxon>Actinomycetota</taxon>
        <taxon>Coriobacteriia</taxon>
        <taxon>Coriobacteriales</taxon>
        <taxon>Coriobacteriaceae</taxon>
        <taxon>Senegalimassilia</taxon>
    </lineage>
</organism>
<dbReference type="InterPro" id="IPR027417">
    <property type="entry name" value="P-loop_NTPase"/>
</dbReference>
<dbReference type="Pfam" id="PF13177">
    <property type="entry name" value="DNA_pol3_delta2"/>
    <property type="match status" value="1"/>
</dbReference>
<proteinExistence type="predicted"/>
<dbReference type="Proteomes" id="UP000253792">
    <property type="component" value="Unassembled WGS sequence"/>
</dbReference>
<evidence type="ECO:0000256" key="1">
    <source>
        <dbReference type="ARBA" id="ARBA00012417"/>
    </source>
</evidence>
<dbReference type="PANTHER" id="PTHR11669:SF8">
    <property type="entry name" value="DNA POLYMERASE III SUBUNIT DELTA"/>
    <property type="match status" value="1"/>
</dbReference>
<dbReference type="RefSeq" id="WP_114620439.1">
    <property type="nucleotide sequence ID" value="NZ_PPTP01000003.1"/>
</dbReference>
<dbReference type="Gene3D" id="3.40.50.300">
    <property type="entry name" value="P-loop containing nucleotide triphosphate hydrolases"/>
    <property type="match status" value="1"/>
</dbReference>